<evidence type="ECO:0000256" key="6">
    <source>
        <dbReference type="SAM" id="SignalP"/>
    </source>
</evidence>
<dbReference type="Pfam" id="PF05577">
    <property type="entry name" value="Peptidase_S28"/>
    <property type="match status" value="1"/>
</dbReference>
<feature type="signal peptide" evidence="6">
    <location>
        <begin position="1"/>
        <end position="18"/>
    </location>
</feature>
<dbReference type="GO" id="GO:0004180">
    <property type="term" value="F:carboxypeptidase activity"/>
    <property type="evidence" value="ECO:0007669"/>
    <property type="project" value="UniProtKB-KW"/>
</dbReference>
<protein>
    <submittedName>
        <fullName evidence="7">Protease s28 pro-x carboxypeptidase-related</fullName>
    </submittedName>
</protein>
<evidence type="ECO:0000256" key="4">
    <source>
        <dbReference type="ARBA" id="ARBA00022801"/>
    </source>
</evidence>
<dbReference type="InterPro" id="IPR008758">
    <property type="entry name" value="Peptidase_S28"/>
</dbReference>
<evidence type="ECO:0000256" key="1">
    <source>
        <dbReference type="ARBA" id="ARBA00011079"/>
    </source>
</evidence>
<keyword evidence="8" id="KW-1185">Reference proteome</keyword>
<keyword evidence="3 6" id="KW-0732">Signal</keyword>
<keyword evidence="7" id="KW-0121">Carboxypeptidase</keyword>
<organism evidence="7 8">
    <name type="scientific">Anaeramoeba ignava</name>
    <name type="common">Anaerobic marine amoeba</name>
    <dbReference type="NCBI Taxonomy" id="1746090"/>
    <lineage>
        <taxon>Eukaryota</taxon>
        <taxon>Metamonada</taxon>
        <taxon>Anaeramoebidae</taxon>
        <taxon>Anaeramoeba</taxon>
    </lineage>
</organism>
<proteinExistence type="inferred from homology"/>
<evidence type="ECO:0000256" key="3">
    <source>
        <dbReference type="ARBA" id="ARBA00022729"/>
    </source>
</evidence>
<accession>A0A9Q0RBW1</accession>
<keyword evidence="4" id="KW-0378">Hydrolase</keyword>
<dbReference type="Gene3D" id="3.40.50.1820">
    <property type="entry name" value="alpha/beta hydrolase"/>
    <property type="match status" value="1"/>
</dbReference>
<evidence type="ECO:0000313" key="7">
    <source>
        <dbReference type="EMBL" id="KAJ5073933.1"/>
    </source>
</evidence>
<comment type="caution">
    <text evidence="7">The sequence shown here is derived from an EMBL/GenBank/DDBJ whole genome shotgun (WGS) entry which is preliminary data.</text>
</comment>
<dbReference type="InterPro" id="IPR042269">
    <property type="entry name" value="Ser_carbopepase_S28_SKS"/>
</dbReference>
<evidence type="ECO:0000256" key="5">
    <source>
        <dbReference type="ARBA" id="ARBA00023180"/>
    </source>
</evidence>
<dbReference type="AlphaFoldDB" id="A0A9Q0RBW1"/>
<dbReference type="Proteomes" id="UP001149090">
    <property type="component" value="Unassembled WGS sequence"/>
</dbReference>
<dbReference type="OMA" id="NDYIDSQ"/>
<dbReference type="OrthoDB" id="1735038at2759"/>
<dbReference type="Gene3D" id="1.20.120.980">
    <property type="entry name" value="Serine carboxypeptidase S28, SKS domain"/>
    <property type="match status" value="1"/>
</dbReference>
<sequence>MKLFFAFFFVLFVFYVSAGYVNLTMNQKLDHFNYLDDRTFKQHYVVNADYYQPGGPVFLDITGEAPLEYFIKTYGFPIELASKYNALFVSLEHRYYGTSHPFPNNPTNEQMTYLSSQQQLADLAAFHDLIMDQFNLPENTTWIAFGCSYAGMLSAWFRMKYPHMIAGSYSGSSPVHAKIDFFEYNLVCQEALDPSCLASLNQALTDVKTLLQTPDGQLQLQQMFNVCTPFTDNFQIVSFEYSIVDYFQGVIQYNNPPNYPKETMCQILTSAPDPLQAYAELVVSDSNGNCIDLSSNGLKSVASGGNSWWWQCLTEFGFYQTFLANESFGFPDINVEYYQEINNIVFGITMDPDADFINQFFGSTDPKDVTNIIFTNSKYDPFLRNISDTVTSYVYTSAGHCAPFHFFNSEMQQDVIDARNAIDEFVQNIISSSKSSN</sequence>
<dbReference type="PANTHER" id="PTHR11010:SF38">
    <property type="entry name" value="LYSOSOMAL PRO-X CARBOXYPEPTIDASE"/>
    <property type="match status" value="1"/>
</dbReference>
<dbReference type="GO" id="GO:0008239">
    <property type="term" value="F:dipeptidyl-peptidase activity"/>
    <property type="evidence" value="ECO:0007669"/>
    <property type="project" value="TreeGrafter"/>
</dbReference>
<name>A0A9Q0RBW1_ANAIG</name>
<dbReference type="EMBL" id="JAPDFW010000071">
    <property type="protein sequence ID" value="KAJ5073933.1"/>
    <property type="molecule type" value="Genomic_DNA"/>
</dbReference>
<dbReference type="GO" id="GO:0070008">
    <property type="term" value="F:serine-type exopeptidase activity"/>
    <property type="evidence" value="ECO:0007669"/>
    <property type="project" value="InterPro"/>
</dbReference>
<feature type="chain" id="PRO_5040446863" evidence="6">
    <location>
        <begin position="19"/>
        <end position="437"/>
    </location>
</feature>
<evidence type="ECO:0000313" key="8">
    <source>
        <dbReference type="Proteomes" id="UP001149090"/>
    </source>
</evidence>
<dbReference type="InterPro" id="IPR029058">
    <property type="entry name" value="AB_hydrolase_fold"/>
</dbReference>
<gene>
    <name evidence="7" type="ORF">M0811_08206</name>
</gene>
<evidence type="ECO:0000256" key="2">
    <source>
        <dbReference type="ARBA" id="ARBA00022670"/>
    </source>
</evidence>
<reference evidence="7" key="1">
    <citation type="submission" date="2022-10" db="EMBL/GenBank/DDBJ databases">
        <title>Novel sulphate-reducing endosymbionts in the free-living metamonad Anaeramoeba.</title>
        <authorList>
            <person name="Jerlstrom-Hultqvist J."/>
            <person name="Cepicka I."/>
            <person name="Gallot-Lavallee L."/>
            <person name="Salas-Leiva D."/>
            <person name="Curtis B.A."/>
            <person name="Zahonova K."/>
            <person name="Pipaliya S."/>
            <person name="Dacks J."/>
            <person name="Roger A.J."/>
        </authorList>
    </citation>
    <scope>NUCLEOTIDE SEQUENCE</scope>
    <source>
        <strain evidence="7">BMAN</strain>
    </source>
</reference>
<keyword evidence="5" id="KW-0325">Glycoprotein</keyword>
<keyword evidence="2 7" id="KW-0645">Protease</keyword>
<dbReference type="SUPFAM" id="SSF53474">
    <property type="entry name" value="alpha/beta-Hydrolases"/>
    <property type="match status" value="2"/>
</dbReference>
<dbReference type="GO" id="GO:0006508">
    <property type="term" value="P:proteolysis"/>
    <property type="evidence" value="ECO:0007669"/>
    <property type="project" value="UniProtKB-KW"/>
</dbReference>
<comment type="similarity">
    <text evidence="1">Belongs to the peptidase S28 family.</text>
</comment>
<dbReference type="PANTHER" id="PTHR11010">
    <property type="entry name" value="PROTEASE S28 PRO-X CARBOXYPEPTIDASE-RELATED"/>
    <property type="match status" value="1"/>
</dbReference>